<name>A0A0A0M467_9GAMM</name>
<organism evidence="1 2">
    <name type="scientific">Lysobacter defluvii IMMIB APB-9 = DSM 18482</name>
    <dbReference type="NCBI Taxonomy" id="1385515"/>
    <lineage>
        <taxon>Bacteria</taxon>
        <taxon>Pseudomonadati</taxon>
        <taxon>Pseudomonadota</taxon>
        <taxon>Gammaproteobacteria</taxon>
        <taxon>Lysobacterales</taxon>
        <taxon>Lysobacteraceae</taxon>
        <taxon>Novilysobacter</taxon>
    </lineage>
</organism>
<reference evidence="1 2" key="1">
    <citation type="submission" date="2013-08" db="EMBL/GenBank/DDBJ databases">
        <title>Genomic analysis of Lysobacter defluvii.</title>
        <authorList>
            <person name="Wang Q."/>
            <person name="Wang G."/>
        </authorList>
    </citation>
    <scope>NUCLEOTIDE SEQUENCE [LARGE SCALE GENOMIC DNA]</scope>
    <source>
        <strain evidence="1 2">IMMIB APB-9</strain>
    </source>
</reference>
<dbReference type="Pfam" id="PF07273">
    <property type="entry name" value="DUF1439"/>
    <property type="match status" value="1"/>
</dbReference>
<sequence>MLGSQVTFTHPQLQHALDRQFPRRFERLGGLVSFDLSDPTLSIPYNAQRLRLEFDTDFSVAGGRSTKGHFAISSALRYDPGTRGLHLQDPVIESLDLDVDRLGEGLDSSAREVLQAWLSEYARHEPVYRLGDSLVERIAGRQINSTTIQNGVVVLDLGQ</sequence>
<comment type="caution">
    <text evidence="1">The sequence shown here is derived from an EMBL/GenBank/DDBJ whole genome shotgun (WGS) entry which is preliminary data.</text>
</comment>
<protein>
    <recommendedName>
        <fullName evidence="3">DUF1439 domain-containing protein</fullName>
    </recommendedName>
</protein>
<dbReference type="AlphaFoldDB" id="A0A0A0M467"/>
<accession>A0A0A0M467</accession>
<evidence type="ECO:0000313" key="1">
    <source>
        <dbReference type="EMBL" id="KGO97818.1"/>
    </source>
</evidence>
<dbReference type="eggNOG" id="ENOG50324B7">
    <property type="taxonomic scope" value="Bacteria"/>
</dbReference>
<dbReference type="Gene3D" id="3.15.10.40">
    <property type="entry name" value="Uncharacterised protein PF07273, DUF1439"/>
    <property type="match status" value="1"/>
</dbReference>
<dbReference type="InterPro" id="IPR010835">
    <property type="entry name" value="DUF1439"/>
</dbReference>
<evidence type="ECO:0008006" key="3">
    <source>
        <dbReference type="Google" id="ProtNLM"/>
    </source>
</evidence>
<dbReference type="STRING" id="1385515.GCA_000423325_00752"/>
<keyword evidence="2" id="KW-1185">Reference proteome</keyword>
<dbReference type="EMBL" id="AVBH01000196">
    <property type="protein sequence ID" value="KGO97818.1"/>
    <property type="molecule type" value="Genomic_DNA"/>
</dbReference>
<dbReference type="Proteomes" id="UP000030003">
    <property type="component" value="Unassembled WGS sequence"/>
</dbReference>
<evidence type="ECO:0000313" key="2">
    <source>
        <dbReference type="Proteomes" id="UP000030003"/>
    </source>
</evidence>
<proteinExistence type="predicted"/>
<gene>
    <name evidence="1" type="ORF">N791_07520</name>
</gene>